<evidence type="ECO:0000256" key="10">
    <source>
        <dbReference type="RuleBase" id="RU365067"/>
    </source>
</evidence>
<accession>A0A433Q2U5</accession>
<dbReference type="AlphaFoldDB" id="A0A433Q2U5"/>
<evidence type="ECO:0000256" key="4">
    <source>
        <dbReference type="ARBA" id="ARBA00022692"/>
    </source>
</evidence>
<evidence type="ECO:0000256" key="3">
    <source>
        <dbReference type="ARBA" id="ARBA00010288"/>
    </source>
</evidence>
<evidence type="ECO:0000256" key="1">
    <source>
        <dbReference type="ARBA" id="ARBA00004477"/>
    </source>
</evidence>
<feature type="compositionally biased region" description="Basic and acidic residues" evidence="11">
    <location>
        <begin position="103"/>
        <end position="113"/>
    </location>
</feature>
<comment type="similarity">
    <text evidence="3 10">Belongs to the RFT1 family.</text>
</comment>
<feature type="transmembrane region" description="Helical" evidence="10">
    <location>
        <begin position="208"/>
        <end position="227"/>
    </location>
</feature>
<proteinExistence type="inferred from homology"/>
<protein>
    <recommendedName>
        <fullName evidence="8 10">Man(5)GlcNAc(2)-PP-dolichol translocation protein RFT1</fullName>
    </recommendedName>
</protein>
<dbReference type="GO" id="GO:0034203">
    <property type="term" value="P:glycolipid translocation"/>
    <property type="evidence" value="ECO:0007669"/>
    <property type="project" value="TreeGrafter"/>
</dbReference>
<evidence type="ECO:0000313" key="12">
    <source>
        <dbReference type="EMBL" id="RUS24052.1"/>
    </source>
</evidence>
<dbReference type="Proteomes" id="UP000274822">
    <property type="component" value="Unassembled WGS sequence"/>
</dbReference>
<evidence type="ECO:0000256" key="5">
    <source>
        <dbReference type="ARBA" id="ARBA00022824"/>
    </source>
</evidence>
<sequence length="619" mass="66693">MSSTKSPNPATPPPPPPPPPPPDVVSDVLSSSVAAASYLVLLQLVSRLLTFALHQIVLRFTTAETLGIASVKLELLLSSILFLSREGFRCALLRAGSESAATTKDDGDHDPKPHPRGVLSTSKQAQTQKIVNLAYLPTLSGLVTTLLACAYYLSLVDPTSTSTHPYYRTSIVLFGLAAYLELLSEPLFILAQNSLHFKLRVTVEGTGVLLRCLITFGVTMLGAARAGKGGGNAYGVLAFALAQLAFGTTMVVGYAGFFAWKAGKGEVEVGNLVPQRLVEVKEDKVRTYWFDPYLLNLATTMTKQSLLKHLLTEGDKMLVTALSSDTDQGVYAFVANYGSLIARILFQPLEETGRTLFSKVLADINRPSPSDTTSLPTSHITAAQHTTLLTSAQLLLTLLQLHTLLGLVFLTLATNYTGTLIDLLVGPRWSLAHPAPHVLSIYCAYIPVMGINGITEAFVQAVASDTDLGTLSRFMILFSVAFVGAGYVFMRVLGWGAVGLVAANGVNLGLRVMYSWNYIRKYYLLDRGHDLAEMRSIVSVMAWWPSWETMAAFVGAWAVTAWSERTVGWATMTDKARHVAVGAVCGVAVLAVNPPGTSLHPTPDRTAKVEEEAVGQHIV</sequence>
<dbReference type="PANTHER" id="PTHR13117:SF5">
    <property type="entry name" value="PROTEIN RFT1 HOMOLOG"/>
    <property type="match status" value="1"/>
</dbReference>
<dbReference type="SUPFAM" id="SSF101447">
    <property type="entry name" value="Formin homology 2 domain (FH2 domain)"/>
    <property type="match status" value="1"/>
</dbReference>
<evidence type="ECO:0000256" key="2">
    <source>
        <dbReference type="ARBA" id="ARBA00004922"/>
    </source>
</evidence>
<gene>
    <name evidence="12" type="ORF">BC938DRAFT_474204</name>
</gene>
<evidence type="ECO:0000313" key="13">
    <source>
        <dbReference type="Proteomes" id="UP000274822"/>
    </source>
</evidence>
<feature type="transmembrane region" description="Helical" evidence="10">
    <location>
        <begin position="166"/>
        <end position="188"/>
    </location>
</feature>
<feature type="transmembrane region" description="Helical" evidence="10">
    <location>
        <begin position="438"/>
        <end position="459"/>
    </location>
</feature>
<dbReference type="GO" id="GO:0006488">
    <property type="term" value="P:dolichol-linked oligosaccharide biosynthetic process"/>
    <property type="evidence" value="ECO:0007669"/>
    <property type="project" value="InterPro"/>
</dbReference>
<dbReference type="EMBL" id="RBNJ01017530">
    <property type="protein sequence ID" value="RUS24052.1"/>
    <property type="molecule type" value="Genomic_DNA"/>
</dbReference>
<comment type="subcellular location">
    <subcellularLocation>
        <location evidence="1 10">Endoplasmic reticulum membrane</location>
        <topology evidence="1 10">Multi-pass membrane protein</topology>
    </subcellularLocation>
</comment>
<feature type="transmembrane region" description="Helical" evidence="10">
    <location>
        <begin position="133"/>
        <end position="154"/>
    </location>
</feature>
<feature type="transmembrane region" description="Helical" evidence="10">
    <location>
        <begin position="233"/>
        <end position="257"/>
    </location>
</feature>
<comment type="caution">
    <text evidence="10">Lacks conserved residue(s) required for the propagation of feature annotation.</text>
</comment>
<comment type="pathway">
    <text evidence="2">Protein modification; protein glycosylation.</text>
</comment>
<keyword evidence="10" id="KW-0813">Transport</keyword>
<keyword evidence="4 10" id="KW-0812">Transmembrane</keyword>
<feature type="compositionally biased region" description="Pro residues" evidence="11">
    <location>
        <begin position="9"/>
        <end position="23"/>
    </location>
</feature>
<dbReference type="InterPro" id="IPR007594">
    <property type="entry name" value="RFT1"/>
</dbReference>
<evidence type="ECO:0000256" key="6">
    <source>
        <dbReference type="ARBA" id="ARBA00022989"/>
    </source>
</evidence>
<evidence type="ECO:0000256" key="9">
    <source>
        <dbReference type="ARBA" id="ARBA00045912"/>
    </source>
</evidence>
<dbReference type="Pfam" id="PF04506">
    <property type="entry name" value="Rft-1"/>
    <property type="match status" value="1"/>
</dbReference>
<feature type="region of interest" description="Disordered" evidence="11">
    <location>
        <begin position="1"/>
        <end position="23"/>
    </location>
</feature>
<keyword evidence="5 10" id="KW-0256">Endoplasmic reticulum</keyword>
<comment type="function">
    <text evidence="9 10">Intramembrane glycolipid transporter that operates in the biosynthetic pathway of dolichol-linked oligosaccharides, the glycan precursors employed in protein asparagine (N)-glycosylation. The sequential addition of sugars to dolichol pyrophosphate produces dolichol-linked oligosaccharides containing fourteen sugars, including two GlcNAcs, nine mannoses and three glucoses. Once assembled, the oligosaccharide is transferred from the lipid to nascent proteins by oligosaccharyltransferases. The assembly of dolichol-linked oligosaccharides begins on the cytosolic side of the endoplasmic reticulum membrane and finishes in its lumen. RFT1 could mediate the translocation of the cytosolically oriented intermediate DolPP-GlcNAc2Man5, produced by ALG11, into the ER lumen where dolichol-linked oligosaccharides assembly continues. However, the intramembrane lipid transporter activity could not be confirmed in vitro.</text>
</comment>
<evidence type="ECO:0000256" key="8">
    <source>
        <dbReference type="ARBA" id="ARBA00044793"/>
    </source>
</evidence>
<feature type="region of interest" description="Disordered" evidence="11">
    <location>
        <begin position="100"/>
        <end position="119"/>
    </location>
</feature>
<dbReference type="PANTHER" id="PTHR13117">
    <property type="entry name" value="ENDOPLASMIC RETICULUM MULTISPAN TRANSMEMBRANE PROTEIN-RELATED"/>
    <property type="match status" value="1"/>
</dbReference>
<evidence type="ECO:0000256" key="11">
    <source>
        <dbReference type="SAM" id="MobiDB-lite"/>
    </source>
</evidence>
<organism evidence="12 13">
    <name type="scientific">Jimgerdemannia flammicorona</name>
    <dbReference type="NCBI Taxonomy" id="994334"/>
    <lineage>
        <taxon>Eukaryota</taxon>
        <taxon>Fungi</taxon>
        <taxon>Fungi incertae sedis</taxon>
        <taxon>Mucoromycota</taxon>
        <taxon>Mucoromycotina</taxon>
        <taxon>Endogonomycetes</taxon>
        <taxon>Endogonales</taxon>
        <taxon>Endogonaceae</taxon>
        <taxon>Jimgerdemannia</taxon>
    </lineage>
</organism>
<keyword evidence="7 10" id="KW-0472">Membrane</keyword>
<reference evidence="12 13" key="1">
    <citation type="journal article" date="2018" name="New Phytol.">
        <title>Phylogenomics of Endogonaceae and evolution of mycorrhizas within Mucoromycota.</title>
        <authorList>
            <person name="Chang Y."/>
            <person name="Desiro A."/>
            <person name="Na H."/>
            <person name="Sandor L."/>
            <person name="Lipzen A."/>
            <person name="Clum A."/>
            <person name="Barry K."/>
            <person name="Grigoriev I.V."/>
            <person name="Martin F.M."/>
            <person name="Stajich J.E."/>
            <person name="Smith M.E."/>
            <person name="Bonito G."/>
            <person name="Spatafora J.W."/>
        </authorList>
    </citation>
    <scope>NUCLEOTIDE SEQUENCE [LARGE SCALE GENOMIC DNA]</scope>
    <source>
        <strain evidence="12 13">AD002</strain>
    </source>
</reference>
<dbReference type="GO" id="GO:0005789">
    <property type="term" value="C:endoplasmic reticulum membrane"/>
    <property type="evidence" value="ECO:0007669"/>
    <property type="project" value="UniProtKB-SubCell"/>
</dbReference>
<feature type="transmembrane region" description="Helical" evidence="10">
    <location>
        <begin position="495"/>
        <end position="514"/>
    </location>
</feature>
<comment type="caution">
    <text evidence="12">The sequence shown here is derived from an EMBL/GenBank/DDBJ whole genome shotgun (WGS) entry which is preliminary data.</text>
</comment>
<keyword evidence="13" id="KW-1185">Reference proteome</keyword>
<feature type="transmembrane region" description="Helical" evidence="10">
    <location>
        <begin position="394"/>
        <end position="418"/>
    </location>
</feature>
<feature type="transmembrane region" description="Helical" evidence="10">
    <location>
        <begin position="471"/>
        <end position="489"/>
    </location>
</feature>
<keyword evidence="6 10" id="KW-1133">Transmembrane helix</keyword>
<evidence type="ECO:0000256" key="7">
    <source>
        <dbReference type="ARBA" id="ARBA00023136"/>
    </source>
</evidence>
<name>A0A433Q2U5_9FUNG</name>